<gene>
    <name evidence="5" type="ORF">SERLADRAFT_479683</name>
</gene>
<dbReference type="PROSITE" id="PS51767">
    <property type="entry name" value="PEPTIDASE_A1"/>
    <property type="match status" value="1"/>
</dbReference>
<dbReference type="GO" id="GO:0004190">
    <property type="term" value="F:aspartic-type endopeptidase activity"/>
    <property type="evidence" value="ECO:0007669"/>
    <property type="project" value="InterPro"/>
</dbReference>
<dbReference type="InterPro" id="IPR001461">
    <property type="entry name" value="Aspartic_peptidase_A1"/>
</dbReference>
<dbReference type="PRINTS" id="PR00792">
    <property type="entry name" value="PEPSIN"/>
</dbReference>
<dbReference type="GO" id="GO:0006508">
    <property type="term" value="P:proteolysis"/>
    <property type="evidence" value="ECO:0007669"/>
    <property type="project" value="InterPro"/>
</dbReference>
<dbReference type="GeneID" id="18821395"/>
<evidence type="ECO:0000259" key="4">
    <source>
        <dbReference type="PROSITE" id="PS51767"/>
    </source>
</evidence>
<dbReference type="AlphaFoldDB" id="F8PC81"/>
<dbReference type="InterPro" id="IPR021109">
    <property type="entry name" value="Peptidase_aspartic_dom_sf"/>
</dbReference>
<evidence type="ECO:0000313" key="5">
    <source>
        <dbReference type="EMBL" id="EGO19281.1"/>
    </source>
</evidence>
<reference evidence="5" key="1">
    <citation type="submission" date="2011-04" db="EMBL/GenBank/DDBJ databases">
        <title>Evolution of plant cell wall degrading machinery underlies the functional diversity of forest fungi.</title>
        <authorList>
            <consortium name="US DOE Joint Genome Institute (JGI-PGF)"/>
            <person name="Eastwood D.C."/>
            <person name="Floudas D."/>
            <person name="Binder M."/>
            <person name="Majcherczyk A."/>
            <person name="Schneider P."/>
            <person name="Aerts A."/>
            <person name="Asiegbu F.O."/>
            <person name="Baker S.E."/>
            <person name="Barry K."/>
            <person name="Bendiksby M."/>
            <person name="Blumentritt M."/>
            <person name="Coutinho P.M."/>
            <person name="Cullen D."/>
            <person name="Cullen D."/>
            <person name="Gathman A."/>
            <person name="Goodell B."/>
            <person name="Henrissat B."/>
            <person name="Ihrmark K."/>
            <person name="Kauserud H."/>
            <person name="Kohler A."/>
            <person name="LaButti K."/>
            <person name="Lapidus A."/>
            <person name="Lavin J.L."/>
            <person name="Lee Y.-H."/>
            <person name="Lindquist E."/>
            <person name="Lilly W."/>
            <person name="Lucas S."/>
            <person name="Morin E."/>
            <person name="Murat C."/>
            <person name="Oguiza J.A."/>
            <person name="Park J."/>
            <person name="Pisabarro A.G."/>
            <person name="Riley R."/>
            <person name="Rosling A."/>
            <person name="Salamov A."/>
            <person name="Schmidt O."/>
            <person name="Schmutz J."/>
            <person name="Skrede I."/>
            <person name="Stenlid J."/>
            <person name="Wiebenga A."/>
            <person name="Xie X."/>
            <person name="Kues U."/>
            <person name="Hibbett D.S."/>
            <person name="Hoffmeister D."/>
            <person name="Hogberg N."/>
            <person name="Martin F."/>
            <person name="Grigoriev I.V."/>
            <person name="Watkinson S.C."/>
        </authorList>
    </citation>
    <scope>NUCLEOTIDE SEQUENCE</scope>
    <source>
        <strain evidence="5">S7.9</strain>
    </source>
</reference>
<feature type="chain" id="PRO_5003381985" description="Peptidase A1 domain-containing protein" evidence="3">
    <location>
        <begin position="20"/>
        <end position="381"/>
    </location>
</feature>
<dbReference type="EMBL" id="GL945444">
    <property type="protein sequence ID" value="EGO19281.1"/>
    <property type="molecule type" value="Genomic_DNA"/>
</dbReference>
<dbReference type="CDD" id="cd05471">
    <property type="entry name" value="pepsin_like"/>
    <property type="match status" value="1"/>
</dbReference>
<dbReference type="RefSeq" id="XP_007324002.1">
    <property type="nucleotide sequence ID" value="XM_007323940.1"/>
</dbReference>
<dbReference type="InterPro" id="IPR034164">
    <property type="entry name" value="Pepsin-like_dom"/>
</dbReference>
<feature type="signal peptide" evidence="3">
    <location>
        <begin position="1"/>
        <end position="19"/>
    </location>
</feature>
<dbReference type="Gene3D" id="2.40.70.10">
    <property type="entry name" value="Acid Proteases"/>
    <property type="match status" value="2"/>
</dbReference>
<name>F8PC81_SERL9</name>
<evidence type="ECO:0000256" key="3">
    <source>
        <dbReference type="SAM" id="SignalP"/>
    </source>
</evidence>
<dbReference type="HOGENOM" id="CLU_013253_1_0_1"/>
<protein>
    <recommendedName>
        <fullName evidence="4">Peptidase A1 domain-containing protein</fullName>
    </recommendedName>
</protein>
<feature type="active site" evidence="2">
    <location>
        <position position="74"/>
    </location>
</feature>
<sequence length="381" mass="39798">MRAAISLGLLASLTAAGAADVIKLSARKPTAPLKRRSLQPTNVPLDDFFLNTDLQWYGNITVGTPPQELTVVFDTGSFTLEVASVQCGSACSNQKLKYDPSKSSTYVDGGQQTTLAFGTGVGVDPVVNNDYVLTVETGTDTVSVGGYTVENVDLYTIVDQTPKFNLDPFSGIQGLSPEAQGLFQGLVNQGLPSLFGMYLTAQSVGGAELTLGGIDTSKYSGSLTYTDLASSGGNWEASASSIAVNGQTSSNLNSNQVFIFDSGTSNIVLDPSLADDANALISPDIQPFSAEPGAYGIPCSKISSLPAVIDFTFTSQSGNAFNLTIPSSELNVGPFDSDNSTCQTLINSLSGTNIIGGSLLKHYYSVWDVGQQRLGFAANGH</sequence>
<dbReference type="OrthoDB" id="771136at2759"/>
<accession>F8PC81</accession>
<dbReference type="InterPro" id="IPR033121">
    <property type="entry name" value="PEPTIDASE_A1"/>
</dbReference>
<evidence type="ECO:0000256" key="2">
    <source>
        <dbReference type="PIRSR" id="PIRSR601461-1"/>
    </source>
</evidence>
<comment type="similarity">
    <text evidence="1">Belongs to the peptidase A1 family.</text>
</comment>
<dbReference type="SUPFAM" id="SSF50630">
    <property type="entry name" value="Acid proteases"/>
    <property type="match status" value="1"/>
</dbReference>
<dbReference type="PANTHER" id="PTHR47966">
    <property type="entry name" value="BETA-SITE APP-CLEAVING ENZYME, ISOFORM A-RELATED"/>
    <property type="match status" value="1"/>
</dbReference>
<dbReference type="KEGG" id="sla:SERLADRAFT_479683"/>
<keyword evidence="3" id="KW-0732">Signal</keyword>
<dbReference type="Proteomes" id="UP000008064">
    <property type="component" value="Unassembled WGS sequence"/>
</dbReference>
<organism>
    <name type="scientific">Serpula lacrymans var. lacrymans (strain S7.9)</name>
    <name type="common">Dry rot fungus</name>
    <dbReference type="NCBI Taxonomy" id="578457"/>
    <lineage>
        <taxon>Eukaryota</taxon>
        <taxon>Fungi</taxon>
        <taxon>Dikarya</taxon>
        <taxon>Basidiomycota</taxon>
        <taxon>Agaricomycotina</taxon>
        <taxon>Agaricomycetes</taxon>
        <taxon>Agaricomycetidae</taxon>
        <taxon>Boletales</taxon>
        <taxon>Coniophorineae</taxon>
        <taxon>Serpulaceae</taxon>
        <taxon>Serpula</taxon>
    </lineage>
</organism>
<evidence type="ECO:0000256" key="1">
    <source>
        <dbReference type="ARBA" id="ARBA00007447"/>
    </source>
</evidence>
<feature type="domain" description="Peptidase A1" evidence="4">
    <location>
        <begin position="56"/>
        <end position="377"/>
    </location>
</feature>
<dbReference type="Pfam" id="PF00026">
    <property type="entry name" value="Asp"/>
    <property type="match status" value="1"/>
</dbReference>
<dbReference type="PANTHER" id="PTHR47966:SF51">
    <property type="entry name" value="BETA-SITE APP-CLEAVING ENZYME, ISOFORM A-RELATED"/>
    <property type="match status" value="1"/>
</dbReference>
<proteinExistence type="inferred from homology"/>
<feature type="active site" evidence="2">
    <location>
        <position position="261"/>
    </location>
</feature>